<dbReference type="Gene3D" id="3.40.225.10">
    <property type="entry name" value="Class II aldolase/adducin N-terminal domain"/>
    <property type="match status" value="1"/>
</dbReference>
<dbReference type="RefSeq" id="WP_091961938.1">
    <property type="nucleotide sequence ID" value="NZ_FOLH01000003.1"/>
</dbReference>
<dbReference type="STRING" id="1122252.SAMN05660443_1687"/>
<dbReference type="EMBL" id="FOLH01000003">
    <property type="protein sequence ID" value="SFC16358.1"/>
    <property type="molecule type" value="Genomic_DNA"/>
</dbReference>
<dbReference type="AlphaFoldDB" id="A0A1I1H2M3"/>
<dbReference type="PANTHER" id="PTHR22789:SF0">
    <property type="entry name" value="3-OXO-TETRONATE 4-PHOSPHATE DECARBOXYLASE-RELATED"/>
    <property type="match status" value="1"/>
</dbReference>
<sequence length="210" mass="23176">MSTVNEKEGVIQYLCELKEKQQLWPAAVLQKLNHWRDKMLEAGWMGQNPQRYQGLGFGNLSLRYPQDPHPHAFIITASQTGHLQQLDSEHWPLVVSADPDNNRLLAQGQHSPSSEALTHAAIYQALPEAGAVIHIHSPQLWQLTCKDPQATISSEISYGTPAMAQALGQSARQPSGFLTLLGHQDGLVAWGKNLEAAADQLYSLQQSLSQ</sequence>
<dbReference type="Pfam" id="PF00596">
    <property type="entry name" value="Aldolase_II"/>
    <property type="match status" value="1"/>
</dbReference>
<keyword evidence="1" id="KW-0479">Metal-binding</keyword>
<dbReference type="InterPro" id="IPR050197">
    <property type="entry name" value="Aldolase_class_II_sugar_metab"/>
</dbReference>
<dbReference type="GO" id="GO:0005829">
    <property type="term" value="C:cytosol"/>
    <property type="evidence" value="ECO:0007669"/>
    <property type="project" value="TreeGrafter"/>
</dbReference>
<dbReference type="Proteomes" id="UP000199058">
    <property type="component" value="Unassembled WGS sequence"/>
</dbReference>
<evidence type="ECO:0000256" key="2">
    <source>
        <dbReference type="ARBA" id="ARBA00023239"/>
    </source>
</evidence>
<keyword evidence="5" id="KW-1185">Reference proteome</keyword>
<proteinExistence type="predicted"/>
<feature type="domain" description="Class II aldolase/adducin N-terminal" evidence="3">
    <location>
        <begin position="37"/>
        <end position="210"/>
    </location>
</feature>
<gene>
    <name evidence="4" type="ORF">SAMN05660443_1687</name>
</gene>
<dbReference type="SMART" id="SM01007">
    <property type="entry name" value="Aldolase_II"/>
    <property type="match status" value="1"/>
</dbReference>
<dbReference type="PANTHER" id="PTHR22789">
    <property type="entry name" value="FUCULOSE PHOSPHATE ALDOLASE"/>
    <property type="match status" value="1"/>
</dbReference>
<organism evidence="4 5">
    <name type="scientific">Marinospirillum celere</name>
    <dbReference type="NCBI Taxonomy" id="1122252"/>
    <lineage>
        <taxon>Bacteria</taxon>
        <taxon>Pseudomonadati</taxon>
        <taxon>Pseudomonadota</taxon>
        <taxon>Gammaproteobacteria</taxon>
        <taxon>Oceanospirillales</taxon>
        <taxon>Oceanospirillaceae</taxon>
        <taxon>Marinospirillum</taxon>
    </lineage>
</organism>
<dbReference type="InterPro" id="IPR001303">
    <property type="entry name" value="Aldolase_II/adducin_N"/>
</dbReference>
<evidence type="ECO:0000256" key="1">
    <source>
        <dbReference type="ARBA" id="ARBA00022723"/>
    </source>
</evidence>
<dbReference type="SUPFAM" id="SSF53639">
    <property type="entry name" value="AraD/HMP-PK domain-like"/>
    <property type="match status" value="1"/>
</dbReference>
<dbReference type="GO" id="GO:0019323">
    <property type="term" value="P:pentose catabolic process"/>
    <property type="evidence" value="ECO:0007669"/>
    <property type="project" value="TreeGrafter"/>
</dbReference>
<evidence type="ECO:0000313" key="4">
    <source>
        <dbReference type="EMBL" id="SFC16358.1"/>
    </source>
</evidence>
<accession>A0A1I1H2M3</accession>
<evidence type="ECO:0000313" key="5">
    <source>
        <dbReference type="Proteomes" id="UP000199058"/>
    </source>
</evidence>
<dbReference type="OrthoDB" id="422493at2"/>
<reference evidence="4 5" key="1">
    <citation type="submission" date="2016-10" db="EMBL/GenBank/DDBJ databases">
        <authorList>
            <person name="de Groot N.N."/>
        </authorList>
    </citation>
    <scope>NUCLEOTIDE SEQUENCE [LARGE SCALE GENOMIC DNA]</scope>
    <source>
        <strain evidence="4 5">DSM 18438</strain>
    </source>
</reference>
<name>A0A1I1H2M3_9GAMM</name>
<dbReference type="InterPro" id="IPR036409">
    <property type="entry name" value="Aldolase_II/adducin_N_sf"/>
</dbReference>
<dbReference type="GO" id="GO:0046872">
    <property type="term" value="F:metal ion binding"/>
    <property type="evidence" value="ECO:0007669"/>
    <property type="project" value="UniProtKB-KW"/>
</dbReference>
<dbReference type="GO" id="GO:0016832">
    <property type="term" value="F:aldehyde-lyase activity"/>
    <property type="evidence" value="ECO:0007669"/>
    <property type="project" value="TreeGrafter"/>
</dbReference>
<keyword evidence="2" id="KW-0456">Lyase</keyword>
<evidence type="ECO:0000259" key="3">
    <source>
        <dbReference type="SMART" id="SM01007"/>
    </source>
</evidence>
<protein>
    <submittedName>
        <fullName evidence="4">Ribulose-5-phosphate 4-epimerase/Fuculose-1-phosphate aldolase</fullName>
    </submittedName>
</protein>